<dbReference type="Pfam" id="PF26138">
    <property type="entry name" value="DUF8040"/>
    <property type="match status" value="1"/>
</dbReference>
<evidence type="ECO:0000259" key="1">
    <source>
        <dbReference type="Pfam" id="PF26138"/>
    </source>
</evidence>
<sequence>MNSSASVVRLVTVLCWLYGSSWYWAQPYHTLKLTGQQWDEELMHGHPKRIYNELGMQLHVFVTLLIELQGLGYSNLKYVSLEEQLAIFLYICRTGLGCRHVW</sequence>
<dbReference type="AlphaFoldDB" id="A0AAD7MIA3"/>
<dbReference type="InterPro" id="IPR058353">
    <property type="entry name" value="DUF8040"/>
</dbReference>
<evidence type="ECO:0000313" key="2">
    <source>
        <dbReference type="EMBL" id="KAJ7718146.1"/>
    </source>
</evidence>
<organism evidence="2 3">
    <name type="scientific">Mycena metata</name>
    <dbReference type="NCBI Taxonomy" id="1033252"/>
    <lineage>
        <taxon>Eukaryota</taxon>
        <taxon>Fungi</taxon>
        <taxon>Dikarya</taxon>
        <taxon>Basidiomycota</taxon>
        <taxon>Agaricomycotina</taxon>
        <taxon>Agaricomycetes</taxon>
        <taxon>Agaricomycetidae</taxon>
        <taxon>Agaricales</taxon>
        <taxon>Marasmiineae</taxon>
        <taxon>Mycenaceae</taxon>
        <taxon>Mycena</taxon>
    </lineage>
</organism>
<keyword evidence="3" id="KW-1185">Reference proteome</keyword>
<proteinExistence type="predicted"/>
<comment type="caution">
    <text evidence="2">The sequence shown here is derived from an EMBL/GenBank/DDBJ whole genome shotgun (WGS) entry which is preliminary data.</text>
</comment>
<evidence type="ECO:0000313" key="3">
    <source>
        <dbReference type="Proteomes" id="UP001215598"/>
    </source>
</evidence>
<name>A0AAD7MIA3_9AGAR</name>
<feature type="domain" description="DUF8040" evidence="1">
    <location>
        <begin position="31"/>
        <end position="101"/>
    </location>
</feature>
<dbReference type="Proteomes" id="UP001215598">
    <property type="component" value="Unassembled WGS sequence"/>
</dbReference>
<gene>
    <name evidence="2" type="ORF">B0H16DRAFT_1337583</name>
</gene>
<protein>
    <recommendedName>
        <fullName evidence="1">DUF8040 domain-containing protein</fullName>
    </recommendedName>
</protein>
<accession>A0AAD7MIA3</accession>
<dbReference type="EMBL" id="JARKIB010000268">
    <property type="protein sequence ID" value="KAJ7718146.1"/>
    <property type="molecule type" value="Genomic_DNA"/>
</dbReference>
<reference evidence="2" key="1">
    <citation type="submission" date="2023-03" db="EMBL/GenBank/DDBJ databases">
        <title>Massive genome expansion in bonnet fungi (Mycena s.s.) driven by repeated elements and novel gene families across ecological guilds.</title>
        <authorList>
            <consortium name="Lawrence Berkeley National Laboratory"/>
            <person name="Harder C.B."/>
            <person name="Miyauchi S."/>
            <person name="Viragh M."/>
            <person name="Kuo A."/>
            <person name="Thoen E."/>
            <person name="Andreopoulos B."/>
            <person name="Lu D."/>
            <person name="Skrede I."/>
            <person name="Drula E."/>
            <person name="Henrissat B."/>
            <person name="Morin E."/>
            <person name="Kohler A."/>
            <person name="Barry K."/>
            <person name="LaButti K."/>
            <person name="Morin E."/>
            <person name="Salamov A."/>
            <person name="Lipzen A."/>
            <person name="Mereny Z."/>
            <person name="Hegedus B."/>
            <person name="Baldrian P."/>
            <person name="Stursova M."/>
            <person name="Weitz H."/>
            <person name="Taylor A."/>
            <person name="Grigoriev I.V."/>
            <person name="Nagy L.G."/>
            <person name="Martin F."/>
            <person name="Kauserud H."/>
        </authorList>
    </citation>
    <scope>NUCLEOTIDE SEQUENCE</scope>
    <source>
        <strain evidence="2">CBHHK182m</strain>
    </source>
</reference>